<keyword evidence="6" id="KW-1185">Reference proteome</keyword>
<evidence type="ECO:0000256" key="1">
    <source>
        <dbReference type="ARBA" id="ARBA00006153"/>
    </source>
</evidence>
<dbReference type="InterPro" id="IPR017439">
    <property type="entry name" value="Amidohydrolase"/>
</dbReference>
<keyword evidence="3" id="KW-0464">Manganese</keyword>
<protein>
    <submittedName>
        <fullName evidence="5">Amidohydrolase</fullName>
        <ecNumber evidence="5">3.5.1.47</ecNumber>
    </submittedName>
</protein>
<dbReference type="RefSeq" id="WP_013908643.1">
    <property type="nucleotide sequence ID" value="NC_015681.1"/>
</dbReference>
<feature type="domain" description="Peptidase M20 dimerisation" evidence="4">
    <location>
        <begin position="179"/>
        <end position="270"/>
    </location>
</feature>
<name>F8AD31_THEID</name>
<evidence type="ECO:0000256" key="3">
    <source>
        <dbReference type="PIRSR" id="PIRSR005962-1"/>
    </source>
</evidence>
<evidence type="ECO:0000259" key="4">
    <source>
        <dbReference type="Pfam" id="PF07687"/>
    </source>
</evidence>
<dbReference type="Gene3D" id="3.40.630.10">
    <property type="entry name" value="Zn peptidases"/>
    <property type="match status" value="1"/>
</dbReference>
<dbReference type="SUPFAM" id="SSF55031">
    <property type="entry name" value="Bacterial exopeptidase dimerisation domain"/>
    <property type="match status" value="1"/>
</dbReference>
<dbReference type="KEGG" id="tid:Thein_2054"/>
<dbReference type="InParanoid" id="F8AD31"/>
<feature type="binding site" evidence="3">
    <location>
        <position position="156"/>
    </location>
    <ligand>
        <name>Mn(2+)</name>
        <dbReference type="ChEBI" id="CHEBI:29035"/>
        <label>2</label>
    </ligand>
</feature>
<keyword evidence="3" id="KW-0479">Metal-binding</keyword>
<dbReference type="InterPro" id="IPR011650">
    <property type="entry name" value="Peptidase_M20_dimer"/>
</dbReference>
<dbReference type="PANTHER" id="PTHR11014">
    <property type="entry name" value="PEPTIDASE M20 FAMILY MEMBER"/>
    <property type="match status" value="1"/>
</dbReference>
<dbReference type="HOGENOM" id="CLU_023257_0_1_0"/>
<dbReference type="InterPro" id="IPR036264">
    <property type="entry name" value="Bact_exopeptidase_dim_dom"/>
</dbReference>
<dbReference type="eggNOG" id="COG1473">
    <property type="taxonomic scope" value="Bacteria"/>
</dbReference>
<evidence type="ECO:0000313" key="5">
    <source>
        <dbReference type="EMBL" id="AEH45904.1"/>
    </source>
</evidence>
<feature type="binding site" evidence="3">
    <location>
        <position position="355"/>
    </location>
    <ligand>
        <name>Mn(2+)</name>
        <dbReference type="ChEBI" id="CHEBI:29035"/>
        <label>2</label>
    </ligand>
</feature>
<dbReference type="FunFam" id="3.30.70.360:FF:000014">
    <property type="entry name" value="N-acyl-L-amino acid amidohydrolase"/>
    <property type="match status" value="1"/>
</dbReference>
<dbReference type="Proteomes" id="UP000006793">
    <property type="component" value="Chromosome"/>
</dbReference>
<dbReference type="CDD" id="cd03886">
    <property type="entry name" value="M20_Acy1"/>
    <property type="match status" value="1"/>
</dbReference>
<dbReference type="STRING" id="667014.Thein_2054"/>
<comment type="similarity">
    <text evidence="1">Belongs to the peptidase M20 family.</text>
</comment>
<comment type="cofactor">
    <cofactor evidence="3">
        <name>Mn(2+)</name>
        <dbReference type="ChEBI" id="CHEBI:29035"/>
    </cofactor>
    <text evidence="3">The Mn(2+) ion enhances activity.</text>
</comment>
<accession>F8AD31</accession>
<reference evidence="5 6" key="2">
    <citation type="journal article" date="2012" name="Stand. Genomic Sci.">
        <title>Complete genome sequence of the thermophilic sulfate-reducing ocean bacterium Thermodesulfatator indicus type strain (CIR29812(T)).</title>
        <authorList>
            <person name="Anderson I."/>
            <person name="Saunders E."/>
            <person name="Lapidus A."/>
            <person name="Nolan M."/>
            <person name="Lucas S."/>
            <person name="Tice H."/>
            <person name="Del Rio T.G."/>
            <person name="Cheng J.F."/>
            <person name="Han C."/>
            <person name="Tapia R."/>
            <person name="Goodwin L.A."/>
            <person name="Pitluck S."/>
            <person name="Liolios K."/>
            <person name="Mavromatis K."/>
            <person name="Pagani I."/>
            <person name="Ivanova N."/>
            <person name="Mikhailova N."/>
            <person name="Pati A."/>
            <person name="Chen A."/>
            <person name="Palaniappan K."/>
            <person name="Land M."/>
            <person name="Hauser L."/>
            <person name="Jeffries C.D."/>
            <person name="Chang Y.J."/>
            <person name="Brambilla E.M."/>
            <person name="Rohde M."/>
            <person name="Spring S."/>
            <person name="Goker M."/>
            <person name="Detter J.C."/>
            <person name="Woyke T."/>
            <person name="Bristow J."/>
            <person name="Eisen J.A."/>
            <person name="Markowitz V."/>
            <person name="Hugenholtz P."/>
            <person name="Kyrpides N.C."/>
            <person name="Klenk H.P."/>
        </authorList>
    </citation>
    <scope>NUCLEOTIDE SEQUENCE [LARGE SCALE GENOMIC DNA]</scope>
    <source>
        <strain evidence="6">DSM 15286 / JCM 11887 / CIR29812</strain>
    </source>
</reference>
<dbReference type="Pfam" id="PF01546">
    <property type="entry name" value="Peptidase_M20"/>
    <property type="match status" value="1"/>
</dbReference>
<dbReference type="Gene3D" id="3.30.70.360">
    <property type="match status" value="1"/>
</dbReference>
<proteinExistence type="inferred from homology"/>
<feature type="binding site" evidence="3">
    <location>
        <position position="100"/>
    </location>
    <ligand>
        <name>Mn(2+)</name>
        <dbReference type="ChEBI" id="CHEBI:29035"/>
        <label>2</label>
    </ligand>
</feature>
<feature type="binding site" evidence="3">
    <location>
        <position position="98"/>
    </location>
    <ligand>
        <name>Mn(2+)</name>
        <dbReference type="ChEBI" id="CHEBI:29035"/>
        <label>2</label>
    </ligand>
</feature>
<evidence type="ECO:0000256" key="2">
    <source>
        <dbReference type="ARBA" id="ARBA00022801"/>
    </source>
</evidence>
<dbReference type="PANTHER" id="PTHR11014:SF63">
    <property type="entry name" value="METALLOPEPTIDASE, PUTATIVE (AFU_ORTHOLOGUE AFUA_6G09600)-RELATED"/>
    <property type="match status" value="1"/>
</dbReference>
<dbReference type="OrthoDB" id="9777385at2"/>
<dbReference type="EMBL" id="CP002683">
    <property type="protein sequence ID" value="AEH45904.1"/>
    <property type="molecule type" value="Genomic_DNA"/>
</dbReference>
<dbReference type="GO" id="GO:0050118">
    <property type="term" value="F:N-acetyldiaminopimelate deacetylase activity"/>
    <property type="evidence" value="ECO:0007669"/>
    <property type="project" value="UniProtKB-EC"/>
</dbReference>
<keyword evidence="2 5" id="KW-0378">Hydrolase</keyword>
<reference evidence="6" key="1">
    <citation type="submission" date="2011-04" db="EMBL/GenBank/DDBJ databases">
        <title>The complete genome of Thermodesulfatator indicus DSM 15286.</title>
        <authorList>
            <person name="Lucas S."/>
            <person name="Copeland A."/>
            <person name="Lapidus A."/>
            <person name="Bruce D."/>
            <person name="Goodwin L."/>
            <person name="Pitluck S."/>
            <person name="Peters L."/>
            <person name="Kyrpides N."/>
            <person name="Mavromatis K."/>
            <person name="Pagani I."/>
            <person name="Ivanova N."/>
            <person name="Saunders L."/>
            <person name="Detter J.C."/>
            <person name="Tapia R."/>
            <person name="Han C."/>
            <person name="Land M."/>
            <person name="Hauser L."/>
            <person name="Markowitz V."/>
            <person name="Cheng J.-F."/>
            <person name="Hugenholtz P."/>
            <person name="Woyke T."/>
            <person name="Wu D."/>
            <person name="Spring S."/>
            <person name="Schroeder M."/>
            <person name="Brambilla E."/>
            <person name="Klenk H.-P."/>
            <person name="Eisen J.A."/>
        </authorList>
    </citation>
    <scope>NUCLEOTIDE SEQUENCE [LARGE SCALE GENOMIC DNA]</scope>
    <source>
        <strain evidence="6">DSM 15286 / JCM 11887 / CIR29812</strain>
    </source>
</reference>
<dbReference type="PaxDb" id="667014-Thein_2054"/>
<dbReference type="Pfam" id="PF07687">
    <property type="entry name" value="M20_dimer"/>
    <property type="match status" value="1"/>
</dbReference>
<dbReference type="EC" id="3.5.1.47" evidence="5"/>
<dbReference type="AlphaFoldDB" id="F8AD31"/>
<dbReference type="GO" id="GO:0046872">
    <property type="term" value="F:metal ion binding"/>
    <property type="evidence" value="ECO:0007669"/>
    <property type="project" value="UniProtKB-KW"/>
</dbReference>
<feature type="binding site" evidence="3">
    <location>
        <position position="132"/>
    </location>
    <ligand>
        <name>Mn(2+)</name>
        <dbReference type="ChEBI" id="CHEBI:29035"/>
        <label>2</label>
    </ligand>
</feature>
<sequence>MQSKDEKNFFDWLVEIRRRIHEWPELSYQEHRTASLISEELNNLGIPHRTGVAKTGIIAEIGHEGPCVALRADMDALPLKEETGLPFASKVPGVMHACGHDGHVAMLLGAARLLKAEPLSGRVRFIFQPAEENGAGALEMIKAGALNGVSAIFGGHIDRHFKVGEIAINEGLICAFTDTFTINIEGKGGHAAWPHEAIDAVVVGSLLVVNIQTIISREVNPAYPCVITVGKFEGGTAHNVIAERAYLEGTIRSTHPDVRKRIIDGLKRIARGVGDLHRAHVKLKIKEGYPPVINSPEETNIAREAAKLVVGSVGVLKQPHPSLGGEDFSFYLQKVPGCFVRFGAMKKGFEKAPAHSPKFNFDEQVLPIGAKFLAQVAKLALKRLVEKKDS</sequence>
<dbReference type="SUPFAM" id="SSF53187">
    <property type="entry name" value="Zn-dependent exopeptidases"/>
    <property type="match status" value="1"/>
</dbReference>
<dbReference type="FunCoup" id="F8AD31">
    <property type="interactions" value="211"/>
</dbReference>
<organism evidence="5 6">
    <name type="scientific">Thermodesulfatator indicus (strain DSM 15286 / JCM 11887 / CIR29812)</name>
    <dbReference type="NCBI Taxonomy" id="667014"/>
    <lineage>
        <taxon>Bacteria</taxon>
        <taxon>Pseudomonadati</taxon>
        <taxon>Thermodesulfobacteriota</taxon>
        <taxon>Thermodesulfobacteria</taxon>
        <taxon>Thermodesulfobacteriales</taxon>
        <taxon>Thermodesulfatatoraceae</taxon>
        <taxon>Thermodesulfatator</taxon>
    </lineage>
</organism>
<gene>
    <name evidence="5" type="ordered locus">Thein_2054</name>
</gene>
<evidence type="ECO:0000313" key="6">
    <source>
        <dbReference type="Proteomes" id="UP000006793"/>
    </source>
</evidence>
<dbReference type="PATRIC" id="fig|667014.3.peg.2112"/>
<dbReference type="InterPro" id="IPR002933">
    <property type="entry name" value="Peptidase_M20"/>
</dbReference>
<dbReference type="NCBIfam" id="TIGR01891">
    <property type="entry name" value="amidohydrolases"/>
    <property type="match status" value="1"/>
</dbReference>
<dbReference type="PIRSF" id="PIRSF005962">
    <property type="entry name" value="Pept_M20D_amidohydro"/>
    <property type="match status" value="1"/>
</dbReference>